<dbReference type="Pfam" id="PF13522">
    <property type="entry name" value="GATase_6"/>
    <property type="match status" value="1"/>
</dbReference>
<dbReference type="InterPro" id="IPR047084">
    <property type="entry name" value="GFAT_N"/>
</dbReference>
<dbReference type="GO" id="GO:0006047">
    <property type="term" value="P:UDP-N-acetylglucosamine metabolic process"/>
    <property type="evidence" value="ECO:0007669"/>
    <property type="project" value="TreeGrafter"/>
</dbReference>
<dbReference type="PANTHER" id="PTHR10937">
    <property type="entry name" value="GLUCOSAMINE--FRUCTOSE-6-PHOSPHATE AMINOTRANSFERASE, ISOMERIZING"/>
    <property type="match status" value="1"/>
</dbReference>
<evidence type="ECO:0000256" key="6">
    <source>
        <dbReference type="ARBA" id="ARBA00022576"/>
    </source>
</evidence>
<dbReference type="PANTHER" id="PTHR10937:SF0">
    <property type="entry name" value="GLUTAMINE--FRUCTOSE-6-PHOSPHATE TRANSAMINASE (ISOMERIZING)"/>
    <property type="match status" value="1"/>
</dbReference>
<evidence type="ECO:0000256" key="9">
    <source>
        <dbReference type="ARBA" id="ARBA00022962"/>
    </source>
</evidence>
<evidence type="ECO:0000256" key="1">
    <source>
        <dbReference type="ARBA" id="ARBA00001031"/>
    </source>
</evidence>
<evidence type="ECO:0000313" key="12">
    <source>
        <dbReference type="EMBL" id="SFV52314.1"/>
    </source>
</evidence>
<dbReference type="InterPro" id="IPR035466">
    <property type="entry name" value="GlmS/AgaS_SIS"/>
</dbReference>
<dbReference type="AlphaFoldDB" id="A0A1W1BFI8"/>
<organism evidence="12">
    <name type="scientific">hydrothermal vent metagenome</name>
    <dbReference type="NCBI Taxonomy" id="652676"/>
    <lineage>
        <taxon>unclassified sequences</taxon>
        <taxon>metagenomes</taxon>
        <taxon>ecological metagenomes</taxon>
    </lineage>
</organism>
<dbReference type="Gene3D" id="3.40.50.10490">
    <property type="entry name" value="Glucose-6-phosphate isomerase like protein, domain 1"/>
    <property type="match status" value="2"/>
</dbReference>
<dbReference type="GO" id="GO:0006487">
    <property type="term" value="P:protein N-linked glycosylation"/>
    <property type="evidence" value="ECO:0007669"/>
    <property type="project" value="TreeGrafter"/>
</dbReference>
<dbReference type="FunFam" id="3.40.50.10490:FF:000001">
    <property type="entry name" value="Glutamine--fructose-6-phosphate aminotransferase [isomerizing]"/>
    <property type="match status" value="1"/>
</dbReference>
<dbReference type="GO" id="GO:0097367">
    <property type="term" value="F:carbohydrate derivative binding"/>
    <property type="evidence" value="ECO:0007669"/>
    <property type="project" value="InterPro"/>
</dbReference>
<keyword evidence="9" id="KW-0315">Glutamine amidotransferase</keyword>
<dbReference type="Gene3D" id="3.60.20.10">
    <property type="entry name" value="Glutamine Phosphoribosylpyrophosphate, subunit 1, domain 1"/>
    <property type="match status" value="1"/>
</dbReference>
<evidence type="ECO:0000256" key="4">
    <source>
        <dbReference type="ARBA" id="ARBA00016090"/>
    </source>
</evidence>
<comment type="catalytic activity">
    <reaction evidence="1">
        <text>D-fructose 6-phosphate + L-glutamine = D-glucosamine 6-phosphate + L-glutamate</text>
        <dbReference type="Rhea" id="RHEA:13237"/>
        <dbReference type="ChEBI" id="CHEBI:29985"/>
        <dbReference type="ChEBI" id="CHEBI:58359"/>
        <dbReference type="ChEBI" id="CHEBI:58725"/>
        <dbReference type="ChEBI" id="CHEBI:61527"/>
        <dbReference type="EC" id="2.6.1.16"/>
    </reaction>
</comment>
<evidence type="ECO:0000256" key="7">
    <source>
        <dbReference type="ARBA" id="ARBA00022679"/>
    </source>
</evidence>
<dbReference type="GO" id="GO:0006002">
    <property type="term" value="P:fructose 6-phosphate metabolic process"/>
    <property type="evidence" value="ECO:0007669"/>
    <property type="project" value="TreeGrafter"/>
</dbReference>
<keyword evidence="5" id="KW-0963">Cytoplasm</keyword>
<dbReference type="CDD" id="cd00714">
    <property type="entry name" value="GFAT"/>
    <property type="match status" value="1"/>
</dbReference>
<dbReference type="HAMAP" id="MF_00164">
    <property type="entry name" value="GlmS"/>
    <property type="match status" value="1"/>
</dbReference>
<dbReference type="CDD" id="cd05008">
    <property type="entry name" value="SIS_GlmS_GlmD_1"/>
    <property type="match status" value="1"/>
</dbReference>
<reference evidence="12" key="1">
    <citation type="submission" date="2016-10" db="EMBL/GenBank/DDBJ databases">
        <authorList>
            <person name="de Groot N.N."/>
        </authorList>
    </citation>
    <scope>NUCLEOTIDE SEQUENCE</scope>
</reference>
<dbReference type="InterPro" id="IPR029055">
    <property type="entry name" value="Ntn_hydrolases_N"/>
</dbReference>
<accession>A0A1W1BFI8</accession>
<dbReference type="CDD" id="cd05009">
    <property type="entry name" value="SIS_GlmS_GlmD_2"/>
    <property type="match status" value="1"/>
</dbReference>
<dbReference type="PROSITE" id="PS51278">
    <property type="entry name" value="GATASE_TYPE_2"/>
    <property type="match status" value="1"/>
</dbReference>
<dbReference type="GO" id="GO:0005829">
    <property type="term" value="C:cytosol"/>
    <property type="evidence" value="ECO:0007669"/>
    <property type="project" value="TreeGrafter"/>
</dbReference>
<dbReference type="InterPro" id="IPR035490">
    <property type="entry name" value="GlmS/FrlB_SIS"/>
</dbReference>
<dbReference type="PROSITE" id="PS51464">
    <property type="entry name" value="SIS"/>
    <property type="match status" value="2"/>
</dbReference>
<feature type="domain" description="SIS" evidence="11">
    <location>
        <begin position="283"/>
        <end position="423"/>
    </location>
</feature>
<dbReference type="Pfam" id="PF01380">
    <property type="entry name" value="SIS"/>
    <property type="match status" value="2"/>
</dbReference>
<dbReference type="NCBIfam" id="TIGR01135">
    <property type="entry name" value="glmS"/>
    <property type="match status" value="1"/>
</dbReference>
<dbReference type="EC" id="2.6.1.16" evidence="3"/>
<evidence type="ECO:0000256" key="3">
    <source>
        <dbReference type="ARBA" id="ARBA00012916"/>
    </source>
</evidence>
<sequence length="604" mass="67519">MCGIVGYIGNRNSKEILLSGLKELEYRGYDSAGIAVLQNGKFDSFKAIGKLVNLEEKTKDYITENFSIGIGHTRWATHGKPTELNAHPHIGDESYVVHNGIIENYAELKKELIADGVTFLSQTDTEVIVHQFEKNLKISDSAFEAFRKTISELTGAYAILLVTKGESKTIFFAKNGSPMLVGVNDDNEKYFASSDTPLIGQCSDVNYFEDGDYGYVTPTELVIFTKDDVKKEALFTKLSTNKLSAQKDGFRFFMEKEIYEQSSVISDTLLGRLCDDEILFDELDDSLLDGINEIKLCACGTSYHSALTATYLFERYAKIKTSVEVASEFRYRQPIMSKDTLFVVISQSGETADTLETLKMAKAAGLKTLVICNVDNSSMVRLADACILTRAGVEKGVASTKAFATQVTVFWMMALYLAKRNNSLSSQEIASQIKLLREVPSIVKVEDEMHERIKRLSKRYLHGHGFFFIGRDVFYPLALEGALKLKEISYLHAEGYPSGEMKHGPIALADPELFTIALLPQHLLYEKTKSNVEELSARDSTICAISSLKFDNADDFIPINECSDYMLEFFEMMIVVQIFSLEISVRLGNDVDMPRNLAKSVTVE</sequence>
<evidence type="ECO:0000256" key="2">
    <source>
        <dbReference type="ARBA" id="ARBA00004496"/>
    </source>
</evidence>
<dbReference type="FunFam" id="3.60.20.10:FF:000006">
    <property type="entry name" value="Glutamine--fructose-6-phosphate aminotransferase [isomerizing]"/>
    <property type="match status" value="1"/>
</dbReference>
<dbReference type="InterPro" id="IPR005855">
    <property type="entry name" value="GFAT"/>
</dbReference>
<dbReference type="SUPFAM" id="SSF53697">
    <property type="entry name" value="SIS domain"/>
    <property type="match status" value="1"/>
</dbReference>
<dbReference type="NCBIfam" id="NF001484">
    <property type="entry name" value="PRK00331.1"/>
    <property type="match status" value="1"/>
</dbReference>
<dbReference type="InterPro" id="IPR001347">
    <property type="entry name" value="SIS_dom"/>
</dbReference>
<dbReference type="EMBL" id="FPHF01000018">
    <property type="protein sequence ID" value="SFV52314.1"/>
    <property type="molecule type" value="Genomic_DNA"/>
</dbReference>
<keyword evidence="6 12" id="KW-0032">Aminotransferase</keyword>
<protein>
    <recommendedName>
        <fullName evidence="4">Glutamine--fructose-6-phosphate aminotransferase [isomerizing]</fullName>
        <ecNumber evidence="3">2.6.1.16</ecNumber>
    </recommendedName>
</protein>
<evidence type="ECO:0000259" key="11">
    <source>
        <dbReference type="PROSITE" id="PS51464"/>
    </source>
</evidence>
<name>A0A1W1BFI8_9ZZZZ</name>
<dbReference type="GO" id="GO:0004360">
    <property type="term" value="F:glutamine-fructose-6-phosphate transaminase (isomerizing) activity"/>
    <property type="evidence" value="ECO:0007669"/>
    <property type="project" value="UniProtKB-EC"/>
</dbReference>
<comment type="subcellular location">
    <subcellularLocation>
        <location evidence="2">Cytoplasm</location>
    </subcellularLocation>
</comment>
<keyword evidence="7 12" id="KW-0808">Transferase</keyword>
<gene>
    <name evidence="12" type="ORF">MNB_SM-4-138</name>
</gene>
<feature type="domain" description="SIS" evidence="11">
    <location>
        <begin position="456"/>
        <end position="594"/>
    </location>
</feature>
<evidence type="ECO:0000259" key="10">
    <source>
        <dbReference type="PROSITE" id="PS51278"/>
    </source>
</evidence>
<dbReference type="InterPro" id="IPR046348">
    <property type="entry name" value="SIS_dom_sf"/>
</dbReference>
<dbReference type="SUPFAM" id="SSF56235">
    <property type="entry name" value="N-terminal nucleophile aminohydrolases (Ntn hydrolases)"/>
    <property type="match status" value="1"/>
</dbReference>
<proteinExistence type="inferred from homology"/>
<feature type="domain" description="Glutamine amidotransferase type-2" evidence="10">
    <location>
        <begin position="2"/>
        <end position="219"/>
    </location>
</feature>
<evidence type="ECO:0000256" key="8">
    <source>
        <dbReference type="ARBA" id="ARBA00022737"/>
    </source>
</evidence>
<evidence type="ECO:0000256" key="5">
    <source>
        <dbReference type="ARBA" id="ARBA00022490"/>
    </source>
</evidence>
<dbReference type="InterPro" id="IPR017932">
    <property type="entry name" value="GATase_2_dom"/>
</dbReference>
<keyword evidence="8" id="KW-0677">Repeat</keyword>